<feature type="transmembrane region" description="Helical" evidence="6">
    <location>
        <begin position="140"/>
        <end position="158"/>
    </location>
</feature>
<evidence type="ECO:0008006" key="9">
    <source>
        <dbReference type="Google" id="ProtNLM"/>
    </source>
</evidence>
<organism evidence="7 8">
    <name type="scientific">Entomoplasma ellychniae</name>
    <dbReference type="NCBI Taxonomy" id="2114"/>
    <lineage>
        <taxon>Bacteria</taxon>
        <taxon>Bacillati</taxon>
        <taxon>Mycoplasmatota</taxon>
        <taxon>Mollicutes</taxon>
        <taxon>Entomoplasmatales</taxon>
        <taxon>Entomoplasmataceae</taxon>
        <taxon>Entomoplasma</taxon>
    </lineage>
</organism>
<comment type="subcellular location">
    <subcellularLocation>
        <location evidence="1">Cell membrane</location>
        <topology evidence="1">Multi-pass membrane protein</topology>
    </subcellularLocation>
</comment>
<keyword evidence="5 6" id="KW-0472">Membrane</keyword>
<dbReference type="InterPro" id="IPR003740">
    <property type="entry name" value="YitT"/>
</dbReference>
<evidence type="ECO:0000256" key="6">
    <source>
        <dbReference type="SAM" id="Phobius"/>
    </source>
</evidence>
<dbReference type="GO" id="GO:0005886">
    <property type="term" value="C:plasma membrane"/>
    <property type="evidence" value="ECO:0007669"/>
    <property type="project" value="UniProtKB-SubCell"/>
</dbReference>
<name>A0A8E2QZB3_9MOLU</name>
<dbReference type="AlphaFoldDB" id="A0A8E2QZB3"/>
<evidence type="ECO:0000313" key="7">
    <source>
        <dbReference type="EMBL" id="PPE05064.1"/>
    </source>
</evidence>
<evidence type="ECO:0000256" key="5">
    <source>
        <dbReference type="ARBA" id="ARBA00023136"/>
    </source>
</evidence>
<reference evidence="7 8" key="1">
    <citation type="submission" date="2017-11" db="EMBL/GenBank/DDBJ databases">
        <title>Genome sequence of Entomoplasma ellychniae ELCN-1 (ATCC 43707).</title>
        <authorList>
            <person name="Lo W.-S."/>
            <person name="Gasparich G.E."/>
            <person name="Kuo C.-H."/>
        </authorList>
    </citation>
    <scope>NUCLEOTIDE SEQUENCE [LARGE SCALE GENOMIC DNA]</scope>
    <source>
        <strain evidence="7 8">ELCN-1</strain>
    </source>
</reference>
<dbReference type="PANTHER" id="PTHR33545">
    <property type="entry name" value="UPF0750 MEMBRANE PROTEIN YITT-RELATED"/>
    <property type="match status" value="1"/>
</dbReference>
<dbReference type="RefSeq" id="WP_104206138.1">
    <property type="nucleotide sequence ID" value="NZ_PHND01000001.1"/>
</dbReference>
<dbReference type="Pfam" id="PF02588">
    <property type="entry name" value="YitT_membrane"/>
    <property type="match status" value="1"/>
</dbReference>
<dbReference type="Proteomes" id="UP000239010">
    <property type="component" value="Unassembled WGS sequence"/>
</dbReference>
<keyword evidence="4 6" id="KW-1133">Transmembrane helix</keyword>
<feature type="transmembrane region" description="Helical" evidence="6">
    <location>
        <begin position="233"/>
        <end position="256"/>
    </location>
</feature>
<feature type="transmembrane region" description="Helical" evidence="6">
    <location>
        <begin position="63"/>
        <end position="81"/>
    </location>
</feature>
<evidence type="ECO:0000313" key="8">
    <source>
        <dbReference type="Proteomes" id="UP000239010"/>
    </source>
</evidence>
<dbReference type="PANTHER" id="PTHR33545:SF5">
    <property type="entry name" value="UPF0750 MEMBRANE PROTEIN YITT"/>
    <property type="match status" value="1"/>
</dbReference>
<keyword evidence="3 6" id="KW-0812">Transmembrane</keyword>
<comment type="caution">
    <text evidence="7">The sequence shown here is derived from an EMBL/GenBank/DDBJ whole genome shotgun (WGS) entry which is preliminary data.</text>
</comment>
<feature type="transmembrane region" description="Helical" evidence="6">
    <location>
        <begin position="117"/>
        <end position="134"/>
    </location>
</feature>
<sequence length="508" mass="59008">MTKKRRVKIYSYNGKKLLSLTEQEIHEIKTDERFDKIHENEFFKAKHRYEVKHYYSSLFWRDLLWIVLAAMLTTIAVDFFISVSGGAGLFPGGFGAIARFFSILINNTLKIPSSTTYFLIYFMINVPLAIFGYFKIGGRFAISTIIYLVLTIIFDLIIQNTPYINPNDLPLLIPIGTLFKTSTMGSMVLWLFVFAVFAGIINGIAYSMTYRAGASTGGSDWVSYYYSVKKDKSIGMINVRINICTLITIIILNTLIMQTKDIEASFKMNQIYYQFKDFESLKNTNFWNEVSTIAQNNKEKYKDIVFIKPENFKDQWLKATEIIARNHDFDDAYSKSMINWLKFKFIFGPSLFSSLILIIVQGITVDKSYPKNKVMNVMISTSKNQEVQQYLYNIGYNNNVFVWQTKTSKKNAFSDQEQDLLMISLPLLYWRRIEQHLLNIDEDMILNITGTQSVKGKHFSYKLDNETRDRALSEEMVANLKIMKKIENESIIKTYNKIQKANKYKNNV</sequence>
<dbReference type="EMBL" id="PHND01000001">
    <property type="protein sequence ID" value="PPE05064.1"/>
    <property type="molecule type" value="Genomic_DNA"/>
</dbReference>
<feature type="transmembrane region" description="Helical" evidence="6">
    <location>
        <begin position="188"/>
        <end position="213"/>
    </location>
</feature>
<evidence type="ECO:0000256" key="1">
    <source>
        <dbReference type="ARBA" id="ARBA00004651"/>
    </source>
</evidence>
<accession>A0A8E2QZB3</accession>
<feature type="transmembrane region" description="Helical" evidence="6">
    <location>
        <begin position="345"/>
        <end position="363"/>
    </location>
</feature>
<evidence type="ECO:0000256" key="2">
    <source>
        <dbReference type="ARBA" id="ARBA00022475"/>
    </source>
</evidence>
<gene>
    <name evidence="7" type="ORF">EELLY_v1c07520</name>
</gene>
<dbReference type="NCBIfam" id="NF043063">
    <property type="entry name" value="MMSYN1_0411"/>
    <property type="match status" value="1"/>
</dbReference>
<dbReference type="InterPro" id="IPR051461">
    <property type="entry name" value="UPF0750_membrane"/>
</dbReference>
<proteinExistence type="predicted"/>
<feature type="transmembrane region" description="Helical" evidence="6">
    <location>
        <begin position="87"/>
        <end position="105"/>
    </location>
</feature>
<protein>
    <recommendedName>
        <fullName evidence="9">YitT family protein</fullName>
    </recommendedName>
</protein>
<keyword evidence="8" id="KW-1185">Reference proteome</keyword>
<keyword evidence="2" id="KW-1003">Cell membrane</keyword>
<evidence type="ECO:0000256" key="3">
    <source>
        <dbReference type="ARBA" id="ARBA00022692"/>
    </source>
</evidence>
<evidence type="ECO:0000256" key="4">
    <source>
        <dbReference type="ARBA" id="ARBA00022989"/>
    </source>
</evidence>